<dbReference type="InterPro" id="IPR038577">
    <property type="entry name" value="GT10-like_C_sf"/>
</dbReference>
<dbReference type="Proteomes" id="UP000001951">
    <property type="component" value="Chromosome"/>
</dbReference>
<keyword evidence="2 6" id="KW-0328">Glycosyltransferase</keyword>
<evidence type="ECO:0000259" key="4">
    <source>
        <dbReference type="Pfam" id="PF00852"/>
    </source>
</evidence>
<dbReference type="CAZy" id="GT10">
    <property type="family name" value="Glycosyltransferase Family 10"/>
</dbReference>
<evidence type="ECO:0000313" key="6">
    <source>
        <dbReference type="EMBL" id="ABE04584.1"/>
    </source>
</evidence>
<keyword evidence="3 6" id="KW-0808">Transferase</keyword>
<evidence type="ECO:0000259" key="5">
    <source>
        <dbReference type="Pfam" id="PF18025"/>
    </source>
</evidence>
<feature type="domain" description="Alpha-(1,3)-fucosyltransferase FucT N-terminal" evidence="5">
    <location>
        <begin position="36"/>
        <end position="129"/>
    </location>
</feature>
<dbReference type="HOGENOM" id="CLU_045377_0_0_5"/>
<dbReference type="Pfam" id="PF18025">
    <property type="entry name" value="FucT_N"/>
    <property type="match status" value="1"/>
</dbReference>
<evidence type="ECO:0000256" key="2">
    <source>
        <dbReference type="ARBA" id="ARBA00022676"/>
    </source>
</evidence>
<comment type="similarity">
    <text evidence="1">Belongs to the glycosyltransferase 10 family.</text>
</comment>
<dbReference type="SUPFAM" id="SSF53756">
    <property type="entry name" value="UDP-Glycosyltransferase/glycogen phosphorylase"/>
    <property type="match status" value="1"/>
</dbReference>
<gene>
    <name evidence="6" type="ordered locus">RBE_0503</name>
</gene>
<evidence type="ECO:0000256" key="3">
    <source>
        <dbReference type="ARBA" id="ARBA00022679"/>
    </source>
</evidence>
<accession>Q1RJ80</accession>
<feature type="domain" description="Fucosyltransferase C-terminal" evidence="4">
    <location>
        <begin position="146"/>
        <end position="285"/>
    </location>
</feature>
<evidence type="ECO:0000313" key="7">
    <source>
        <dbReference type="Proteomes" id="UP000001951"/>
    </source>
</evidence>
<dbReference type="GO" id="GO:0016020">
    <property type="term" value="C:membrane"/>
    <property type="evidence" value="ECO:0007669"/>
    <property type="project" value="InterPro"/>
</dbReference>
<dbReference type="InterPro" id="IPR001503">
    <property type="entry name" value="Glyco_trans_10"/>
</dbReference>
<dbReference type="Pfam" id="PF00852">
    <property type="entry name" value="Glyco_transf_10"/>
    <property type="match status" value="1"/>
</dbReference>
<proteinExistence type="inferred from homology"/>
<dbReference type="KEGG" id="rbe:RBE_0503"/>
<name>Q1RJ80_RICBR</name>
<protein>
    <submittedName>
        <fullName evidence="6">Alpha-(1,3)-fucosyltransferase</fullName>
    </submittedName>
</protein>
<dbReference type="Gene3D" id="3.40.50.11660">
    <property type="entry name" value="Glycosyl transferase family 10, C-terminal domain"/>
    <property type="match status" value="1"/>
</dbReference>
<dbReference type="AlphaFoldDB" id="Q1RJ80"/>
<dbReference type="RefSeq" id="WP_011477175.1">
    <property type="nucleotide sequence ID" value="NC_007940.1"/>
</dbReference>
<dbReference type="GO" id="GO:0008417">
    <property type="term" value="F:fucosyltransferase activity"/>
    <property type="evidence" value="ECO:0007669"/>
    <property type="project" value="InterPro"/>
</dbReference>
<dbReference type="InterPro" id="IPR041058">
    <property type="entry name" value="FucT_N"/>
</dbReference>
<reference evidence="6 7" key="1">
    <citation type="journal article" date="2006" name="PLoS Genet.">
        <title>Genome sequence of Rickettsia bellii illuminates the role of amoebae in gene exchanges between intracellular pathogens.</title>
        <authorList>
            <person name="Ogata H."/>
            <person name="La Scola B."/>
            <person name="Audic S."/>
            <person name="Renesto P."/>
            <person name="Blanc G."/>
            <person name="Robert C."/>
            <person name="Fournier P.-E."/>
            <person name="Claverie J.-M."/>
            <person name="Raoult D."/>
        </authorList>
    </citation>
    <scope>NUCLEOTIDE SEQUENCE [LARGE SCALE GENOMIC DNA]</scope>
    <source>
        <strain evidence="6 7">RML369-C</strain>
    </source>
</reference>
<sequence>MLRKIFIICISILLVFVCIYSIENLKSKKNENILRVSFINMWSGFTIDELPMIKEVIEESGRKIVIDHKNYDLIIESVFGQKKISNKNSIKIFFTGESIRPNPDNYDIAIGFDYIDHPHYIRIPLYYMYFTNEISTNYKRPKCNPHKPHFACFLVSAHIDDTEKFDGCVARDKFFHKLSSYKRIRSGGKYLNNESRVVPKENTREWLSECKFVIAYENKTYEDYVTEKPFQAYLAGAVPIYYADKSYVKDVNPRAVIFAKDFASEEDLYNYIISIDQNDEKYCEIYNNSIVPDSLNNYPIIKEKLKEKLLPLLNEK</sequence>
<dbReference type="EMBL" id="CP000087">
    <property type="protein sequence ID" value="ABE04584.1"/>
    <property type="molecule type" value="Genomic_DNA"/>
</dbReference>
<organism evidence="6 7">
    <name type="scientific">Rickettsia bellii (strain RML369-C)</name>
    <dbReference type="NCBI Taxonomy" id="336407"/>
    <lineage>
        <taxon>Bacteria</taxon>
        <taxon>Pseudomonadati</taxon>
        <taxon>Pseudomonadota</taxon>
        <taxon>Alphaproteobacteria</taxon>
        <taxon>Rickettsiales</taxon>
        <taxon>Rickettsiaceae</taxon>
        <taxon>Rickettsieae</taxon>
        <taxon>Rickettsia</taxon>
        <taxon>belli group</taxon>
    </lineage>
</organism>
<evidence type="ECO:0000256" key="1">
    <source>
        <dbReference type="ARBA" id="ARBA00008919"/>
    </source>
</evidence>
<dbReference type="PANTHER" id="PTHR11929">
    <property type="entry name" value="ALPHA- 1,3 -FUCOSYLTRANSFERASE"/>
    <property type="match status" value="1"/>
</dbReference>
<dbReference type="eggNOG" id="ENOG502Z8NG">
    <property type="taxonomic scope" value="Bacteria"/>
</dbReference>
<dbReference type="PANTHER" id="PTHR11929:SF194">
    <property type="entry name" value="ALPHA-(1,3)-FUCOSYLTRANSFERASE 10"/>
    <property type="match status" value="1"/>
</dbReference>
<dbReference type="InterPro" id="IPR055270">
    <property type="entry name" value="Glyco_tran_10_C"/>
</dbReference>